<sequence length="82" mass="9741">MTTLIFPLRIEIYKIPVNKGGITLSYDTVYINKVKKMPYSIFFTYLKQIFIFFVYTSNYHYDNDSSIAHKTYLLDKVLKTIP</sequence>
<dbReference type="Proteomes" id="UP001261871">
    <property type="component" value="Unassembled WGS sequence"/>
</dbReference>
<evidence type="ECO:0008006" key="3">
    <source>
        <dbReference type="Google" id="ProtNLM"/>
    </source>
</evidence>
<evidence type="ECO:0000313" key="2">
    <source>
        <dbReference type="Proteomes" id="UP001261871"/>
    </source>
</evidence>
<accession>A0ABU1RY94</accession>
<dbReference type="EMBL" id="JAVDTX010000001">
    <property type="protein sequence ID" value="MDR6843330.1"/>
    <property type="molecule type" value="Genomic_DNA"/>
</dbReference>
<comment type="caution">
    <text evidence="1">The sequence shown here is derived from an EMBL/GenBank/DDBJ whole genome shotgun (WGS) entry which is preliminary data.</text>
</comment>
<proteinExistence type="predicted"/>
<organism evidence="1 2">
    <name type="scientific">Flavobacterium granuli</name>
    <dbReference type="NCBI Taxonomy" id="280093"/>
    <lineage>
        <taxon>Bacteria</taxon>
        <taxon>Pseudomonadati</taxon>
        <taxon>Bacteroidota</taxon>
        <taxon>Flavobacteriia</taxon>
        <taxon>Flavobacteriales</taxon>
        <taxon>Flavobacteriaceae</taxon>
        <taxon>Flavobacterium</taxon>
    </lineage>
</organism>
<evidence type="ECO:0000313" key="1">
    <source>
        <dbReference type="EMBL" id="MDR6843330.1"/>
    </source>
</evidence>
<gene>
    <name evidence="1" type="ORF">J2W95_000010</name>
</gene>
<keyword evidence="2" id="KW-1185">Reference proteome</keyword>
<name>A0ABU1RY94_9FLAO</name>
<protein>
    <recommendedName>
        <fullName evidence="3">YD repeat-containing protein</fullName>
    </recommendedName>
</protein>
<reference evidence="1 2" key="1">
    <citation type="submission" date="2023-07" db="EMBL/GenBank/DDBJ databases">
        <title>Sorghum-associated microbial communities from plants grown in Nebraska, USA.</title>
        <authorList>
            <person name="Schachtman D."/>
        </authorList>
    </citation>
    <scope>NUCLEOTIDE SEQUENCE [LARGE SCALE GENOMIC DNA]</scope>
    <source>
        <strain evidence="1 2">BE124</strain>
    </source>
</reference>